<accession>A0A084QIF1</accession>
<keyword evidence="1" id="KW-1133">Transmembrane helix</keyword>
<dbReference type="Proteomes" id="UP000028524">
    <property type="component" value="Unassembled WGS sequence"/>
</dbReference>
<dbReference type="STRING" id="1283841.A0A084QIF1"/>
<evidence type="ECO:0000256" key="2">
    <source>
        <dbReference type="SAM" id="SignalP"/>
    </source>
</evidence>
<feature type="chain" id="PRO_5001779412" description="Peptidyl-tRNA hydrolase" evidence="2">
    <location>
        <begin position="19"/>
        <end position="254"/>
    </location>
</feature>
<keyword evidence="4" id="KW-1185">Reference proteome</keyword>
<evidence type="ECO:0000256" key="1">
    <source>
        <dbReference type="SAM" id="Phobius"/>
    </source>
</evidence>
<keyword evidence="2" id="KW-0732">Signal</keyword>
<dbReference type="EMBL" id="KL660721">
    <property type="protein sequence ID" value="KFA63736.1"/>
    <property type="molecule type" value="Genomic_DNA"/>
</dbReference>
<reference evidence="3 4" key="1">
    <citation type="journal article" date="2014" name="BMC Genomics">
        <title>Comparative genome sequencing reveals chemotype-specific gene clusters in the toxigenic black mold Stachybotrys.</title>
        <authorList>
            <person name="Semeiks J."/>
            <person name="Borek D."/>
            <person name="Otwinowski Z."/>
            <person name="Grishin N.V."/>
        </authorList>
    </citation>
    <scope>NUCLEOTIDE SEQUENCE [LARGE SCALE GENOMIC DNA]</scope>
    <source>
        <strain evidence="3 4">IBT 40285</strain>
    </source>
</reference>
<dbReference type="HOGENOM" id="CLU_070640_0_0_1"/>
<dbReference type="InParanoid" id="A0A084QIF1"/>
<proteinExistence type="predicted"/>
<feature type="transmembrane region" description="Helical" evidence="1">
    <location>
        <begin position="212"/>
        <end position="232"/>
    </location>
</feature>
<evidence type="ECO:0000313" key="3">
    <source>
        <dbReference type="EMBL" id="KFA63736.1"/>
    </source>
</evidence>
<gene>
    <name evidence="3" type="ORF">S40285_01942</name>
</gene>
<sequence>MRFSTSVAFAALPAVAVAQDFEQYAAQFQNFLGRFGSYIPSTGTHDPVAATEAKLGSMKLHTLTLDNWKETLYEPVPEGATTPVEWWVLSSGRNKTCNGRCETVETAFNQTAAKFALQPSSPYMAYLNCDDQPILCNSWSAAASTLWIFEMLPPPAPVEVWKKRLNLTTTTDETLLQLQNVNREEKFHRVSGFFHPFDGTLAKYGAAVPVGYLFWAMGLVPNWLFMLVVSLVSRTMMSKRMTGAMAAQDAREGR</sequence>
<keyword evidence="1" id="KW-0812">Transmembrane</keyword>
<feature type="signal peptide" evidence="2">
    <location>
        <begin position="1"/>
        <end position="18"/>
    </location>
</feature>
<dbReference type="OrthoDB" id="1733656at2759"/>
<name>A0A084QIF1_STAC4</name>
<dbReference type="OMA" id="TPEEWWV"/>
<keyword evidence="1" id="KW-0472">Membrane</keyword>
<organism evidence="3 4">
    <name type="scientific">Stachybotrys chlorohalonatus (strain IBT 40285)</name>
    <dbReference type="NCBI Taxonomy" id="1283841"/>
    <lineage>
        <taxon>Eukaryota</taxon>
        <taxon>Fungi</taxon>
        <taxon>Dikarya</taxon>
        <taxon>Ascomycota</taxon>
        <taxon>Pezizomycotina</taxon>
        <taxon>Sordariomycetes</taxon>
        <taxon>Hypocreomycetidae</taxon>
        <taxon>Hypocreales</taxon>
        <taxon>Stachybotryaceae</taxon>
        <taxon>Stachybotrys</taxon>
    </lineage>
</organism>
<evidence type="ECO:0008006" key="5">
    <source>
        <dbReference type="Google" id="ProtNLM"/>
    </source>
</evidence>
<evidence type="ECO:0000313" key="4">
    <source>
        <dbReference type="Proteomes" id="UP000028524"/>
    </source>
</evidence>
<dbReference type="AlphaFoldDB" id="A0A084QIF1"/>
<protein>
    <recommendedName>
        <fullName evidence="5">Peptidyl-tRNA hydrolase</fullName>
    </recommendedName>
</protein>